<organism evidence="1">
    <name type="scientific">Brugia malayi</name>
    <name type="common">Filarial nematode worm</name>
    <dbReference type="NCBI Taxonomy" id="6279"/>
    <lineage>
        <taxon>Eukaryota</taxon>
        <taxon>Metazoa</taxon>
        <taxon>Ecdysozoa</taxon>
        <taxon>Nematoda</taxon>
        <taxon>Chromadorea</taxon>
        <taxon>Rhabditida</taxon>
        <taxon>Spirurina</taxon>
        <taxon>Spiruromorpha</taxon>
        <taxon>Filarioidea</taxon>
        <taxon>Onchocercidae</taxon>
        <taxon>Brugia</taxon>
    </lineage>
</organism>
<dbReference type="WormBase" id="Bm8276">
    <property type="protein sequence ID" value="BM45542"/>
    <property type="gene ID" value="WBGene00228537"/>
</dbReference>
<gene>
    <name evidence="1 2" type="ORF">Bm8276</name>
    <name evidence="1" type="ORF">BM_Bm8276</name>
</gene>
<protein>
    <submittedName>
        <fullName evidence="1">Bm8276</fullName>
    </submittedName>
</protein>
<evidence type="ECO:0000313" key="1">
    <source>
        <dbReference type="EMBL" id="CDQ06596.1"/>
    </source>
</evidence>
<proteinExistence type="predicted"/>
<reference evidence="1" key="1">
    <citation type="journal article" date="2007" name="Science">
        <title>Draft genome of the filarial nematode parasite Brugia malayi.</title>
        <authorList>
            <person name="Ghedin E."/>
            <person name="Wang S."/>
            <person name="Spiro D."/>
            <person name="Caler E."/>
            <person name="Zhao Q."/>
            <person name="Crabtree J."/>
            <person name="Allen J.E."/>
            <person name="Delcher A.L."/>
            <person name="Guiliano D.B."/>
            <person name="Miranda-Saavedra D."/>
            <person name="Angiuoli S.V."/>
            <person name="Creasy T."/>
            <person name="Amedeo P."/>
            <person name="Haas B."/>
            <person name="El-Sayed N.M."/>
            <person name="Wortman J.R."/>
            <person name="Feldblyum T."/>
            <person name="Tallon L."/>
            <person name="Schatz M."/>
            <person name="Shumway M."/>
            <person name="Koo H."/>
            <person name="Salzberg S.L."/>
            <person name="Schobel S."/>
            <person name="Pertea M."/>
            <person name="Pop M."/>
            <person name="White O."/>
            <person name="Barton G.J."/>
            <person name="Carlow C.K."/>
            <person name="Crawford M.J."/>
            <person name="Daub J."/>
            <person name="Dimmic M.W."/>
            <person name="Estes C.F."/>
            <person name="Foster J.M."/>
            <person name="Ganatra M."/>
            <person name="Gregory W.F."/>
            <person name="Johnson N.M."/>
            <person name="Jin J."/>
            <person name="Komuniecki R."/>
            <person name="Korf I."/>
            <person name="Kumar S."/>
            <person name="Laney S."/>
            <person name="Li B.W."/>
            <person name="Li W."/>
            <person name="Lindblom T.H."/>
            <person name="Lustigman S."/>
            <person name="Ma D."/>
            <person name="Maina C.V."/>
            <person name="Martin D.M."/>
            <person name="McCarter J.P."/>
            <person name="McReynolds L."/>
            <person name="Mitreva M."/>
            <person name="Nutman T.B."/>
            <person name="Parkinson J."/>
            <person name="Peregrin-Alvarez J.M."/>
            <person name="Poole C."/>
            <person name="Ren Q."/>
            <person name="Saunders L."/>
            <person name="Sluder A.E."/>
            <person name="Smith K."/>
            <person name="Stanke M."/>
            <person name="Unnasch T.R."/>
            <person name="Ware J."/>
            <person name="Wei A.D."/>
            <person name="Weil G."/>
            <person name="Williams D.J."/>
            <person name="Zhang Y."/>
            <person name="Williams S.A."/>
            <person name="Fraser-Liggett C."/>
            <person name="Slatko B."/>
            <person name="Blaxter M.L."/>
            <person name="Scott A.L."/>
        </authorList>
    </citation>
    <scope>NUCLEOTIDE SEQUENCE</scope>
    <source>
        <strain evidence="1">FR3</strain>
    </source>
</reference>
<dbReference type="AlphaFoldDB" id="A0A0J9YCJ5"/>
<name>A0A0J9YCJ5_BRUMA</name>
<sequence length="166" mass="19248">MSVDCQMKPTQLVECEQIRKMKNEEGRITDKPKVPITRAELLPSNEYTEATYNVFHYRLRTRNCILQTKLPMPYLRLKRSIFQLGRAEPPPEEQGKYLPEPFDAAAFQFKGPLIIEYPKLHILEHDLTNAKPTGSSVKDHVQFDENLNVILEYLISIMLASDRNMA</sequence>
<dbReference type="EMBL" id="LN855941">
    <property type="protein sequence ID" value="CDQ06596.1"/>
    <property type="molecule type" value="Genomic_DNA"/>
</dbReference>
<reference evidence="1" key="2">
    <citation type="submission" date="2012-12" db="EMBL/GenBank/DDBJ databases">
        <authorList>
            <person name="Gao Y.W."/>
            <person name="Fan S.T."/>
            <person name="Sun H.T."/>
            <person name="Wang Z."/>
            <person name="Gao X.L."/>
            <person name="Li Y.G."/>
            <person name="Wang T.C."/>
            <person name="Zhang K."/>
            <person name="Xu W.W."/>
            <person name="Yu Z.J."/>
            <person name="Xia X.Z."/>
        </authorList>
    </citation>
    <scope>NUCLEOTIDE SEQUENCE</scope>
    <source>
        <strain evidence="1">FR3</strain>
    </source>
</reference>
<accession>A0A0J9YCJ5</accession>
<evidence type="ECO:0000313" key="2">
    <source>
        <dbReference type="WormBase" id="Bm8276"/>
    </source>
</evidence>